<dbReference type="InterPro" id="IPR055259">
    <property type="entry name" value="YkvP/CgeB_Glyco_trans-like"/>
</dbReference>
<dbReference type="AlphaFoldDB" id="A0A0F9LZK2"/>
<dbReference type="Gene3D" id="3.40.50.2000">
    <property type="entry name" value="Glycogen Phosphorylase B"/>
    <property type="match status" value="1"/>
</dbReference>
<comment type="caution">
    <text evidence="2">The sequence shown here is derived from an EMBL/GenBank/DDBJ whole genome shotgun (WGS) entry which is preliminary data.</text>
</comment>
<evidence type="ECO:0000259" key="1">
    <source>
        <dbReference type="Pfam" id="PF13524"/>
    </source>
</evidence>
<proteinExistence type="predicted"/>
<dbReference type="SUPFAM" id="SSF53756">
    <property type="entry name" value="UDP-Glycosyltransferase/glycogen phosphorylase"/>
    <property type="match status" value="1"/>
</dbReference>
<accession>A0A0F9LZK2</accession>
<dbReference type="Pfam" id="PF13524">
    <property type="entry name" value="Glyco_trans_1_2"/>
    <property type="match status" value="1"/>
</dbReference>
<reference evidence="2" key="1">
    <citation type="journal article" date="2015" name="Nature">
        <title>Complex archaea that bridge the gap between prokaryotes and eukaryotes.</title>
        <authorList>
            <person name="Spang A."/>
            <person name="Saw J.H."/>
            <person name="Jorgensen S.L."/>
            <person name="Zaremba-Niedzwiedzka K."/>
            <person name="Martijn J."/>
            <person name="Lind A.E."/>
            <person name="van Eijk R."/>
            <person name="Schleper C."/>
            <person name="Guy L."/>
            <person name="Ettema T.J."/>
        </authorList>
    </citation>
    <scope>NUCLEOTIDE SEQUENCE</scope>
</reference>
<name>A0A0F9LZK2_9ZZZZ</name>
<organism evidence="2">
    <name type="scientific">marine sediment metagenome</name>
    <dbReference type="NCBI Taxonomy" id="412755"/>
    <lineage>
        <taxon>unclassified sequences</taxon>
        <taxon>metagenomes</taxon>
        <taxon>ecological metagenomes</taxon>
    </lineage>
</organism>
<sequence>MPKKNKIKVAITYMAYPLCMARYFHEALLRRDDVEVWSAGPYTGRWIPWMGGMELPEKYLLKLDRPLPSTPPRMNYLMLENQCPWTPDLWLEVNSTLKAMGKPTNAPLAIVGTDPHVLDYSDARRRADVFFNMQRPYMQEGDEWLPYAYDPVWHSQTPRRFGERKYDATLIGLQYPQRQTLFARLRASGYECFTETGPCYDDARSIYHSTKVGINWSSLFDTTARVFEVMAFGIAPVFNRVPDLMAMFKDGQDFEGFDTMDEALGIINALINDPIRAEELGRNARIAVEPHTWDARIQQIFTRMGID</sequence>
<dbReference type="EMBL" id="LAZR01009918">
    <property type="protein sequence ID" value="KKM69855.1"/>
    <property type="molecule type" value="Genomic_DNA"/>
</dbReference>
<feature type="domain" description="Spore protein YkvP/CgeB glycosyl transferase-like" evidence="1">
    <location>
        <begin position="200"/>
        <end position="301"/>
    </location>
</feature>
<evidence type="ECO:0000313" key="2">
    <source>
        <dbReference type="EMBL" id="KKM69855.1"/>
    </source>
</evidence>
<gene>
    <name evidence="2" type="ORF">LCGC14_1446580</name>
</gene>
<protein>
    <recommendedName>
        <fullName evidence="1">Spore protein YkvP/CgeB glycosyl transferase-like domain-containing protein</fullName>
    </recommendedName>
</protein>